<evidence type="ECO:0000256" key="2">
    <source>
        <dbReference type="ARBA" id="ARBA00022723"/>
    </source>
</evidence>
<keyword evidence="3" id="KW-0408">Iron</keyword>
<name>A0A512JRQ5_9HYPH</name>
<dbReference type="AlphaFoldDB" id="A0A512JRQ5"/>
<dbReference type="SUPFAM" id="SSF54909">
    <property type="entry name" value="Dimeric alpha+beta barrel"/>
    <property type="match status" value="1"/>
</dbReference>
<dbReference type="Gene3D" id="3.30.70.3420">
    <property type="match status" value="1"/>
</dbReference>
<evidence type="ECO:0008006" key="7">
    <source>
        <dbReference type="Google" id="ProtNLM"/>
    </source>
</evidence>
<evidence type="ECO:0000313" key="5">
    <source>
        <dbReference type="EMBL" id="GEP12625.1"/>
    </source>
</evidence>
<dbReference type="GO" id="GO:0020037">
    <property type="term" value="F:heme binding"/>
    <property type="evidence" value="ECO:0007669"/>
    <property type="project" value="InterPro"/>
</dbReference>
<dbReference type="RefSeq" id="WP_147048970.1">
    <property type="nucleotide sequence ID" value="NZ_BJZV01000053.1"/>
</dbReference>
<keyword evidence="6" id="KW-1185">Reference proteome</keyword>
<evidence type="ECO:0000313" key="6">
    <source>
        <dbReference type="Proteomes" id="UP000321750"/>
    </source>
</evidence>
<comment type="caution">
    <text evidence="5">The sequence shown here is derived from an EMBL/GenBank/DDBJ whole genome shotgun (WGS) entry which is preliminary data.</text>
</comment>
<dbReference type="GO" id="GO:0046872">
    <property type="term" value="F:metal ion binding"/>
    <property type="evidence" value="ECO:0007669"/>
    <property type="project" value="UniProtKB-KW"/>
</dbReference>
<evidence type="ECO:0000256" key="3">
    <source>
        <dbReference type="ARBA" id="ARBA00023004"/>
    </source>
</evidence>
<feature type="region of interest" description="Disordered" evidence="4">
    <location>
        <begin position="1"/>
        <end position="25"/>
    </location>
</feature>
<evidence type="ECO:0000256" key="4">
    <source>
        <dbReference type="SAM" id="MobiDB-lite"/>
    </source>
</evidence>
<dbReference type="InterPro" id="IPR010644">
    <property type="entry name" value="ChdC/CLD"/>
</dbReference>
<proteinExistence type="predicted"/>
<accession>A0A512JRQ5</accession>
<dbReference type="EMBL" id="BJZV01000053">
    <property type="protein sequence ID" value="GEP12625.1"/>
    <property type="molecule type" value="Genomic_DNA"/>
</dbReference>
<dbReference type="Pfam" id="PF06778">
    <property type="entry name" value="Chlor_dismutase"/>
    <property type="match status" value="1"/>
</dbReference>
<dbReference type="InterPro" id="IPR011008">
    <property type="entry name" value="Dimeric_a/b-barrel"/>
</dbReference>
<evidence type="ECO:0000256" key="1">
    <source>
        <dbReference type="ARBA" id="ARBA00022617"/>
    </source>
</evidence>
<organism evidence="5 6">
    <name type="scientific">Methylobacterium gnaphalii</name>
    <dbReference type="NCBI Taxonomy" id="1010610"/>
    <lineage>
        <taxon>Bacteria</taxon>
        <taxon>Pseudomonadati</taxon>
        <taxon>Pseudomonadota</taxon>
        <taxon>Alphaproteobacteria</taxon>
        <taxon>Hyphomicrobiales</taxon>
        <taxon>Methylobacteriaceae</taxon>
        <taxon>Methylobacterium</taxon>
    </lineage>
</organism>
<dbReference type="OrthoDB" id="9782564at2"/>
<gene>
    <name evidence="5" type="ORF">MGN01_44700</name>
</gene>
<dbReference type="GO" id="GO:0016491">
    <property type="term" value="F:oxidoreductase activity"/>
    <property type="evidence" value="ECO:0007669"/>
    <property type="project" value="InterPro"/>
</dbReference>
<protein>
    <recommendedName>
        <fullName evidence="7">Chlorite dismutase</fullName>
    </recommendedName>
</protein>
<keyword evidence="1" id="KW-0349">Heme</keyword>
<reference evidence="5 6" key="1">
    <citation type="submission" date="2019-07" db="EMBL/GenBank/DDBJ databases">
        <title>Whole genome shotgun sequence of Methylobacterium gnaphalii NBRC 107716.</title>
        <authorList>
            <person name="Hosoyama A."/>
            <person name="Uohara A."/>
            <person name="Ohji S."/>
            <person name="Ichikawa N."/>
        </authorList>
    </citation>
    <scope>NUCLEOTIDE SEQUENCE [LARGE SCALE GENOMIC DNA]</scope>
    <source>
        <strain evidence="5 6">NBRC 107716</strain>
    </source>
</reference>
<sequence>MSESNTAAHEAPKGPHTFTFAGGTEGGWRVRSQQVWRGANIVEAQSVGIVDERAENVPTKAAWQLRGVVSNLRYTTNRDRQTLSGRQPGLGRTEAVFAAIIPIRKSAAWWDLAQDERRQVFEETSKHTSIGLDYLPAIARRLFHSRDLGEPFDFLTWFEFAPENEPRFDDLLARLRATLEWTFVEREIDIRLVNSSVSQA</sequence>
<keyword evidence="2" id="KW-0479">Metal-binding</keyword>
<dbReference type="Proteomes" id="UP000321750">
    <property type="component" value="Unassembled WGS sequence"/>
</dbReference>